<keyword evidence="3" id="KW-0012">Acyltransferase</keyword>
<keyword evidence="1 4" id="KW-0808">Transferase</keyword>
<keyword evidence="5" id="KW-1185">Reference proteome</keyword>
<evidence type="ECO:0000256" key="3">
    <source>
        <dbReference type="ARBA" id="ARBA00023315"/>
    </source>
</evidence>
<name>A0A7Y9ISF4_9BURK</name>
<sequence>MKIIKKVLRRLYFLYCRAGKTVASCQPGVSLKKGVTFLGLPIITLMADSTLEIGQRTVLVSTSMVADLGVINPVILRTVRPHAHISIGDDAGLTGTVICAAKSVTVGRHCLIGSDVIIADNDFHPVTAPNRRYERDPDRIGAKPVVIGDNVFIGARSVILKGVHIGDNAVIGAGSVVTHDIPANTIAAGNPARVVAGVPPIRSLSMLRDTGMPSFDDLAGLQPIVVASASAASQTTH</sequence>
<keyword evidence="2" id="KW-0677">Repeat</keyword>
<evidence type="ECO:0000313" key="5">
    <source>
        <dbReference type="Proteomes" id="UP000542125"/>
    </source>
</evidence>
<dbReference type="GO" id="GO:0016746">
    <property type="term" value="F:acyltransferase activity"/>
    <property type="evidence" value="ECO:0007669"/>
    <property type="project" value="UniProtKB-KW"/>
</dbReference>
<dbReference type="SUPFAM" id="SSF51161">
    <property type="entry name" value="Trimeric LpxA-like enzymes"/>
    <property type="match status" value="1"/>
</dbReference>
<dbReference type="RefSeq" id="WP_179584698.1">
    <property type="nucleotide sequence ID" value="NZ_JACBYR010000001.1"/>
</dbReference>
<dbReference type="InterPro" id="IPR018357">
    <property type="entry name" value="Hexapep_transf_CS"/>
</dbReference>
<dbReference type="EMBL" id="JACBYR010000001">
    <property type="protein sequence ID" value="NYE82132.1"/>
    <property type="molecule type" value="Genomic_DNA"/>
</dbReference>
<organism evidence="4 5">
    <name type="scientific">Pigmentiphaga litoralis</name>
    <dbReference type="NCBI Taxonomy" id="516702"/>
    <lineage>
        <taxon>Bacteria</taxon>
        <taxon>Pseudomonadati</taxon>
        <taxon>Pseudomonadota</taxon>
        <taxon>Betaproteobacteria</taxon>
        <taxon>Burkholderiales</taxon>
        <taxon>Alcaligenaceae</taxon>
        <taxon>Pigmentiphaga</taxon>
    </lineage>
</organism>
<gene>
    <name evidence="4" type="ORF">FHW18_001403</name>
</gene>
<dbReference type="Pfam" id="PF14602">
    <property type="entry name" value="Hexapep_2"/>
    <property type="match status" value="1"/>
</dbReference>
<reference evidence="4 5" key="1">
    <citation type="submission" date="2020-07" db="EMBL/GenBank/DDBJ databases">
        <title>Genomic Encyclopedia of Type Strains, Phase IV (KMG-V): Genome sequencing to study the core and pangenomes of soil and plant-associated prokaryotes.</title>
        <authorList>
            <person name="Whitman W."/>
        </authorList>
    </citation>
    <scope>NUCLEOTIDE SEQUENCE [LARGE SCALE GENOMIC DNA]</scope>
    <source>
        <strain evidence="4 5">SAS40</strain>
    </source>
</reference>
<protein>
    <submittedName>
        <fullName evidence="4">Acetyltransferase-like isoleucine patch superfamily enzyme</fullName>
    </submittedName>
</protein>
<evidence type="ECO:0000256" key="1">
    <source>
        <dbReference type="ARBA" id="ARBA00022679"/>
    </source>
</evidence>
<dbReference type="PROSITE" id="PS00101">
    <property type="entry name" value="HEXAPEP_TRANSFERASES"/>
    <property type="match status" value="1"/>
</dbReference>
<dbReference type="Proteomes" id="UP000542125">
    <property type="component" value="Unassembled WGS sequence"/>
</dbReference>
<evidence type="ECO:0000313" key="4">
    <source>
        <dbReference type="EMBL" id="NYE82132.1"/>
    </source>
</evidence>
<proteinExistence type="predicted"/>
<comment type="caution">
    <text evidence="4">The sequence shown here is derived from an EMBL/GenBank/DDBJ whole genome shotgun (WGS) entry which is preliminary data.</text>
</comment>
<dbReference type="AlphaFoldDB" id="A0A7Y9ISF4"/>
<accession>A0A7Y9ISF4</accession>
<dbReference type="PANTHER" id="PTHR23416">
    <property type="entry name" value="SIALIC ACID SYNTHASE-RELATED"/>
    <property type="match status" value="1"/>
</dbReference>
<dbReference type="InterPro" id="IPR051159">
    <property type="entry name" value="Hexapeptide_acetyltransf"/>
</dbReference>
<dbReference type="InterPro" id="IPR001451">
    <property type="entry name" value="Hexapep"/>
</dbReference>
<dbReference type="Gene3D" id="2.160.10.10">
    <property type="entry name" value="Hexapeptide repeat proteins"/>
    <property type="match status" value="1"/>
</dbReference>
<dbReference type="CDD" id="cd04647">
    <property type="entry name" value="LbH_MAT_like"/>
    <property type="match status" value="1"/>
</dbReference>
<evidence type="ECO:0000256" key="2">
    <source>
        <dbReference type="ARBA" id="ARBA00022737"/>
    </source>
</evidence>
<dbReference type="InterPro" id="IPR011004">
    <property type="entry name" value="Trimer_LpxA-like_sf"/>
</dbReference>